<dbReference type="InterPro" id="IPR012495">
    <property type="entry name" value="TadE-like_dom"/>
</dbReference>
<comment type="caution">
    <text evidence="3">The sequence shown here is derived from an EMBL/GenBank/DDBJ whole genome shotgun (WGS) entry which is preliminary data.</text>
</comment>
<protein>
    <recommendedName>
        <fullName evidence="2">TadE-like domain-containing protein</fullName>
    </recommendedName>
</protein>
<dbReference type="EMBL" id="LAZR01049094">
    <property type="protein sequence ID" value="KKK90460.1"/>
    <property type="molecule type" value="Genomic_DNA"/>
</dbReference>
<sequence length="134" mass="14914">MNTKQKGQAIVETAIMLPIILLLILGAIDPFLFGMNNAMAKVYTYQGAHEATIWIAGDNQTCYERSHAILSDGVDPGLVQVSSWTFAIYPCPNDPYWTTPTGSEVLSTFEFDFTPFFWPTADWHGSVSTRGIFQ</sequence>
<keyword evidence="1" id="KW-1133">Transmembrane helix</keyword>
<reference evidence="3" key="1">
    <citation type="journal article" date="2015" name="Nature">
        <title>Complex archaea that bridge the gap between prokaryotes and eukaryotes.</title>
        <authorList>
            <person name="Spang A."/>
            <person name="Saw J.H."/>
            <person name="Jorgensen S.L."/>
            <person name="Zaremba-Niedzwiedzka K."/>
            <person name="Martijn J."/>
            <person name="Lind A.E."/>
            <person name="van Eijk R."/>
            <person name="Schleper C."/>
            <person name="Guy L."/>
            <person name="Ettema T.J."/>
        </authorList>
    </citation>
    <scope>NUCLEOTIDE SEQUENCE</scope>
</reference>
<proteinExistence type="predicted"/>
<evidence type="ECO:0000259" key="2">
    <source>
        <dbReference type="Pfam" id="PF07811"/>
    </source>
</evidence>
<keyword evidence="1" id="KW-0812">Transmembrane</keyword>
<evidence type="ECO:0000256" key="1">
    <source>
        <dbReference type="SAM" id="Phobius"/>
    </source>
</evidence>
<organism evidence="3">
    <name type="scientific">marine sediment metagenome</name>
    <dbReference type="NCBI Taxonomy" id="412755"/>
    <lineage>
        <taxon>unclassified sequences</taxon>
        <taxon>metagenomes</taxon>
        <taxon>ecological metagenomes</taxon>
    </lineage>
</organism>
<dbReference type="AlphaFoldDB" id="A0A0F8ZX28"/>
<keyword evidence="1" id="KW-0472">Membrane</keyword>
<dbReference type="Pfam" id="PF07811">
    <property type="entry name" value="TadE"/>
    <property type="match status" value="1"/>
</dbReference>
<accession>A0A0F8ZX28</accession>
<name>A0A0F8ZX28_9ZZZZ</name>
<gene>
    <name evidence="3" type="ORF">LCGC14_2722770</name>
</gene>
<feature type="domain" description="TadE-like" evidence="2">
    <location>
        <begin position="7"/>
        <end position="31"/>
    </location>
</feature>
<evidence type="ECO:0000313" key="3">
    <source>
        <dbReference type="EMBL" id="KKK90460.1"/>
    </source>
</evidence>
<feature type="transmembrane region" description="Helical" evidence="1">
    <location>
        <begin position="15"/>
        <end position="33"/>
    </location>
</feature>